<dbReference type="AlphaFoldDB" id="A0A9W8JVR8"/>
<protein>
    <submittedName>
        <fullName evidence="2">Uncharacterized protein</fullName>
    </submittedName>
</protein>
<dbReference type="EMBL" id="JANKHO010001020">
    <property type="protein sequence ID" value="KAJ3504352.1"/>
    <property type="molecule type" value="Genomic_DNA"/>
</dbReference>
<dbReference type="Proteomes" id="UP001148786">
    <property type="component" value="Unassembled WGS sequence"/>
</dbReference>
<reference evidence="2" key="1">
    <citation type="submission" date="2022-07" db="EMBL/GenBank/DDBJ databases">
        <title>Genome Sequence of Agrocybe chaxingu.</title>
        <authorList>
            <person name="Buettner E."/>
        </authorList>
    </citation>
    <scope>NUCLEOTIDE SEQUENCE</scope>
    <source>
        <strain evidence="2">MP-N11</strain>
    </source>
</reference>
<name>A0A9W8JVR8_9AGAR</name>
<evidence type="ECO:0000313" key="3">
    <source>
        <dbReference type="Proteomes" id="UP001148786"/>
    </source>
</evidence>
<organism evidence="2 3">
    <name type="scientific">Agrocybe chaxingu</name>
    <dbReference type="NCBI Taxonomy" id="84603"/>
    <lineage>
        <taxon>Eukaryota</taxon>
        <taxon>Fungi</taxon>
        <taxon>Dikarya</taxon>
        <taxon>Basidiomycota</taxon>
        <taxon>Agaricomycotina</taxon>
        <taxon>Agaricomycetes</taxon>
        <taxon>Agaricomycetidae</taxon>
        <taxon>Agaricales</taxon>
        <taxon>Agaricineae</taxon>
        <taxon>Strophariaceae</taxon>
        <taxon>Agrocybe</taxon>
    </lineage>
</organism>
<gene>
    <name evidence="2" type="ORF">NLJ89_g7973</name>
</gene>
<dbReference type="OrthoDB" id="3020857at2759"/>
<accession>A0A9W8JVR8</accession>
<evidence type="ECO:0000256" key="1">
    <source>
        <dbReference type="SAM" id="MobiDB-lite"/>
    </source>
</evidence>
<sequence length="468" mass="52132">MISAQQRTALLDLCHKFVNCGEEVNLSHLLDLLAQTIHDHESQEWQDWSKYMAELNEAWVLIYKEGEDTAWPEPPPEILQAGPAAMVDAGDVTTLTTVAWHLLSQDVQKTQRAQMRAQRKLELEGGGEIGAARNPKSAEQRRRGGRTRNALADELVFQFKEPNNNGELMPVVYCIACDHRRVGRDTGRIREHGEECKKLPVYFPTLFKQLIEDLAARAHSTKLEGKSNPPPAANFNSYKDGAQEKSRESDTILTYMNPAKISEKHKIHIELTMFRMFICCALPWALMNSEFFINFVVALAPNFVVPDRSSFFPKHLAQEVAVWNLKFKDFLGGKVHLTLSFDGWSSRKKDEIYTFHTTTPKRRSFFTDGYVFNGLSVTGDALLDVTKRLLACYDPLKYSAAAMPTSYLPPGNTIQQAAAMPEREGALFDTAGGANNEPNTTGCGARAVNMVLLIVGGTSDVADGASGF</sequence>
<keyword evidence="3" id="KW-1185">Reference proteome</keyword>
<proteinExistence type="predicted"/>
<feature type="region of interest" description="Disordered" evidence="1">
    <location>
        <begin position="124"/>
        <end position="147"/>
    </location>
</feature>
<evidence type="ECO:0000313" key="2">
    <source>
        <dbReference type="EMBL" id="KAJ3504352.1"/>
    </source>
</evidence>
<feature type="region of interest" description="Disordered" evidence="1">
    <location>
        <begin position="221"/>
        <end position="246"/>
    </location>
</feature>
<comment type="caution">
    <text evidence="2">The sequence shown here is derived from an EMBL/GenBank/DDBJ whole genome shotgun (WGS) entry which is preliminary data.</text>
</comment>